<evidence type="ECO:0000313" key="2">
    <source>
        <dbReference type="EMBL" id="SFH75875.1"/>
    </source>
</evidence>
<dbReference type="AlphaFoldDB" id="A0AAE8HYD4"/>
<reference evidence="2 4" key="2">
    <citation type="submission" date="2016-10" db="EMBL/GenBank/DDBJ databases">
        <authorList>
            <person name="Varghese N."/>
            <person name="Submissions S."/>
        </authorList>
    </citation>
    <scope>NUCLEOTIDE SEQUENCE [LARGE SCALE GENOMIC DNA]</scope>
    <source>
        <strain evidence="2 4">CBMB27</strain>
    </source>
</reference>
<evidence type="ECO:0000313" key="1">
    <source>
        <dbReference type="EMBL" id="APT33257.1"/>
    </source>
</evidence>
<evidence type="ECO:0000313" key="4">
    <source>
        <dbReference type="Proteomes" id="UP000199140"/>
    </source>
</evidence>
<dbReference type="Proteomes" id="UP000199140">
    <property type="component" value="Unassembled WGS sequence"/>
</dbReference>
<keyword evidence="3" id="KW-1185">Reference proteome</keyword>
<proteinExistence type="predicted"/>
<protein>
    <submittedName>
        <fullName evidence="2">Uncharacterized protein</fullName>
    </submittedName>
</protein>
<organism evidence="2 4">
    <name type="scientific">Methylobacterium phyllosphaerae</name>
    <dbReference type="NCBI Taxonomy" id="418223"/>
    <lineage>
        <taxon>Bacteria</taxon>
        <taxon>Pseudomonadati</taxon>
        <taxon>Pseudomonadota</taxon>
        <taxon>Alphaproteobacteria</taxon>
        <taxon>Hyphomicrobiales</taxon>
        <taxon>Methylobacteriaceae</taxon>
        <taxon>Methylobacterium</taxon>
    </lineage>
</organism>
<dbReference type="EMBL" id="FOPK01000057">
    <property type="protein sequence ID" value="SFH75875.1"/>
    <property type="molecule type" value="Genomic_DNA"/>
</dbReference>
<name>A0AAE8HYD4_9HYPH</name>
<gene>
    <name evidence="1" type="ORF">MCBMB27_03966</name>
    <name evidence="2" type="ORF">SAMN05192567_15710</name>
</gene>
<reference evidence="1 3" key="1">
    <citation type="submission" date="2016-04" db="EMBL/GenBank/DDBJ databases">
        <title>Complete genome sequencing and analysis of CBMB27, Methylobacterium phyllosphaerae isolated from leaf tissues of rice (Oryza sativa L.).</title>
        <authorList>
            <person name="Lee Y."/>
            <person name="Hwangbo K."/>
            <person name="Chung H."/>
            <person name="Yoo J."/>
            <person name="Kim K.Y."/>
            <person name="Sa T.M."/>
            <person name="Um Y."/>
            <person name="Madhaiyan M."/>
        </authorList>
    </citation>
    <scope>NUCLEOTIDE SEQUENCE [LARGE SCALE GENOMIC DNA]</scope>
    <source>
        <strain evidence="1 3">CBMB27</strain>
    </source>
</reference>
<dbReference type="KEGG" id="mphy:MCBMB27_03966"/>
<evidence type="ECO:0000313" key="3">
    <source>
        <dbReference type="Proteomes" id="UP000185487"/>
    </source>
</evidence>
<sequence>MLRKILTAFIVPKLIAYVGRRFDRRQRTGRTY</sequence>
<dbReference type="EMBL" id="CP015367">
    <property type="protein sequence ID" value="APT33257.1"/>
    <property type="molecule type" value="Genomic_DNA"/>
</dbReference>
<accession>A0AAE8HYD4</accession>
<dbReference type="Proteomes" id="UP000185487">
    <property type="component" value="Chromosome"/>
</dbReference>